<dbReference type="Proteomes" id="UP000176998">
    <property type="component" value="Unassembled WGS sequence"/>
</dbReference>
<evidence type="ECO:0000313" key="1">
    <source>
        <dbReference type="EMBL" id="OHE95518.1"/>
    </source>
</evidence>
<comment type="caution">
    <text evidence="1">The sequence shown here is derived from an EMBL/GenBank/DDBJ whole genome shotgun (WGS) entry which is preliminary data.</text>
</comment>
<organism evidence="1 2">
    <name type="scientific">Colletotrichum orchidophilum</name>
    <dbReference type="NCBI Taxonomy" id="1209926"/>
    <lineage>
        <taxon>Eukaryota</taxon>
        <taxon>Fungi</taxon>
        <taxon>Dikarya</taxon>
        <taxon>Ascomycota</taxon>
        <taxon>Pezizomycotina</taxon>
        <taxon>Sordariomycetes</taxon>
        <taxon>Hypocreomycetidae</taxon>
        <taxon>Glomerellales</taxon>
        <taxon>Glomerellaceae</taxon>
        <taxon>Colletotrichum</taxon>
    </lineage>
</organism>
<proteinExistence type="predicted"/>
<sequence>MVALFPESQQQVDGLSLRLDTARDLSLGTVVHPPELMSGSIVKGIWTTRDQRPGVTRAPHLIPGDHPSQAVAEMLSTAGGRSQGPGIVVTVRGHRAAQVDVLAEMRAIETSLSLHWAGVGSTESRAVNLSDSQSESAA</sequence>
<name>A0A1G4B270_9PEZI</name>
<protein>
    <submittedName>
        <fullName evidence="1">Uncharacterized protein</fullName>
    </submittedName>
</protein>
<dbReference type="AlphaFoldDB" id="A0A1G4B270"/>
<accession>A0A1G4B270</accession>
<keyword evidence="2" id="KW-1185">Reference proteome</keyword>
<evidence type="ECO:0000313" key="2">
    <source>
        <dbReference type="Proteomes" id="UP000176998"/>
    </source>
</evidence>
<gene>
    <name evidence="1" type="ORF">CORC01_09108</name>
</gene>
<dbReference type="GeneID" id="34562248"/>
<dbReference type="RefSeq" id="XP_022472680.1">
    <property type="nucleotide sequence ID" value="XM_022620738.1"/>
</dbReference>
<dbReference type="EMBL" id="MJBS01000081">
    <property type="protein sequence ID" value="OHE95518.1"/>
    <property type="molecule type" value="Genomic_DNA"/>
</dbReference>
<reference evidence="1 2" key="1">
    <citation type="submission" date="2016-09" db="EMBL/GenBank/DDBJ databases">
        <authorList>
            <person name="Capua I."/>
            <person name="De Benedictis P."/>
            <person name="Joannis T."/>
            <person name="Lombin L.H."/>
            <person name="Cattoli G."/>
        </authorList>
    </citation>
    <scope>NUCLEOTIDE SEQUENCE [LARGE SCALE GENOMIC DNA]</scope>
    <source>
        <strain evidence="1 2">IMI 309357</strain>
    </source>
</reference>